<dbReference type="Pfam" id="PF02221">
    <property type="entry name" value="E1_DerP2_DerF2"/>
    <property type="match status" value="1"/>
</dbReference>
<keyword evidence="4" id="KW-1185">Reference proteome</keyword>
<feature type="domain" description="MD-2-related lipid-recognition" evidence="2">
    <location>
        <begin position="24"/>
        <end position="132"/>
    </location>
</feature>
<protein>
    <submittedName>
        <fullName evidence="3">Phosphatidylglycerol/phosphatidylinositol transfer protein</fullName>
    </submittedName>
</protein>
<dbReference type="AlphaFoldDB" id="A0A8T1MWN4"/>
<keyword evidence="1" id="KW-0732">Signal</keyword>
<dbReference type="Gene3D" id="2.60.40.770">
    <property type="match status" value="1"/>
</dbReference>
<dbReference type="EMBL" id="NIRI02000010">
    <property type="protein sequence ID" value="KAG5453553.1"/>
    <property type="molecule type" value="Genomic_DNA"/>
</dbReference>
<gene>
    <name evidence="3" type="ORF">CSKR_109510</name>
</gene>
<accession>A0A8T1MWN4</accession>
<name>A0A8T1MWN4_CLOSI</name>
<proteinExistence type="predicted"/>
<dbReference type="InterPro" id="IPR014756">
    <property type="entry name" value="Ig_E-set"/>
</dbReference>
<evidence type="ECO:0000256" key="1">
    <source>
        <dbReference type="SAM" id="SignalP"/>
    </source>
</evidence>
<dbReference type="SMART" id="SM00737">
    <property type="entry name" value="ML"/>
    <property type="match status" value="1"/>
</dbReference>
<reference evidence="3 4" key="2">
    <citation type="journal article" date="2021" name="Genomics">
        <title>High-quality reference genome for Clonorchis sinensis.</title>
        <authorList>
            <person name="Young N.D."/>
            <person name="Stroehlein A.J."/>
            <person name="Kinkar L."/>
            <person name="Wang T."/>
            <person name="Sohn W.M."/>
            <person name="Chang B.C.H."/>
            <person name="Kaur P."/>
            <person name="Weisz D."/>
            <person name="Dudchenko O."/>
            <person name="Aiden E.L."/>
            <person name="Korhonen P.K."/>
            <person name="Gasser R.B."/>
        </authorList>
    </citation>
    <scope>NUCLEOTIDE SEQUENCE [LARGE SCALE GENOMIC DNA]</scope>
    <source>
        <strain evidence="3">Cs-k2</strain>
    </source>
</reference>
<dbReference type="OrthoDB" id="6489092at2759"/>
<sequence>MRVLTLLATSVILKFLHFTEAVSFVDCGSRGARPTSVDVRPCNDDPCTLTKGSVIGVTIGFMATASVTPGGALIRGTSAGAMNRLPIRHNGVCGRVVPPCPIQIGETYNYYYTGLVPRSVRIVSLMKALFPGRDLENVSIHEKLGLGVTGGICRQL</sequence>
<feature type="chain" id="PRO_5035750854" evidence="1">
    <location>
        <begin position="22"/>
        <end position="156"/>
    </location>
</feature>
<evidence type="ECO:0000313" key="3">
    <source>
        <dbReference type="EMBL" id="KAG5453553.1"/>
    </source>
</evidence>
<reference evidence="3 4" key="1">
    <citation type="journal article" date="2018" name="Biotechnol. Adv.">
        <title>Improved genomic resources and new bioinformatic workflow for the carcinogenic parasite Clonorchis sinensis: Biotechnological implications.</title>
        <authorList>
            <person name="Wang D."/>
            <person name="Korhonen P.K."/>
            <person name="Gasser R.B."/>
            <person name="Young N.D."/>
        </authorList>
    </citation>
    <scope>NUCLEOTIDE SEQUENCE [LARGE SCALE GENOMIC DNA]</scope>
    <source>
        <strain evidence="3">Cs-k2</strain>
    </source>
</reference>
<evidence type="ECO:0000313" key="4">
    <source>
        <dbReference type="Proteomes" id="UP000286415"/>
    </source>
</evidence>
<dbReference type="Proteomes" id="UP000286415">
    <property type="component" value="Unassembled WGS sequence"/>
</dbReference>
<organism evidence="3 4">
    <name type="scientific">Clonorchis sinensis</name>
    <name type="common">Chinese liver fluke</name>
    <dbReference type="NCBI Taxonomy" id="79923"/>
    <lineage>
        <taxon>Eukaryota</taxon>
        <taxon>Metazoa</taxon>
        <taxon>Spiralia</taxon>
        <taxon>Lophotrochozoa</taxon>
        <taxon>Platyhelminthes</taxon>
        <taxon>Trematoda</taxon>
        <taxon>Digenea</taxon>
        <taxon>Opisthorchiida</taxon>
        <taxon>Opisthorchiata</taxon>
        <taxon>Opisthorchiidae</taxon>
        <taxon>Clonorchis</taxon>
    </lineage>
</organism>
<dbReference type="SUPFAM" id="SSF81296">
    <property type="entry name" value="E set domains"/>
    <property type="match status" value="1"/>
</dbReference>
<comment type="caution">
    <text evidence="3">The sequence shown here is derived from an EMBL/GenBank/DDBJ whole genome shotgun (WGS) entry which is preliminary data.</text>
</comment>
<feature type="signal peptide" evidence="1">
    <location>
        <begin position="1"/>
        <end position="21"/>
    </location>
</feature>
<evidence type="ECO:0000259" key="2">
    <source>
        <dbReference type="SMART" id="SM00737"/>
    </source>
</evidence>
<dbReference type="InterPro" id="IPR003172">
    <property type="entry name" value="ML_dom"/>
</dbReference>